<reference evidence="1" key="1">
    <citation type="journal article" date="2015" name="Nature">
        <title>Complex archaea that bridge the gap between prokaryotes and eukaryotes.</title>
        <authorList>
            <person name="Spang A."/>
            <person name="Saw J.H."/>
            <person name="Jorgensen S.L."/>
            <person name="Zaremba-Niedzwiedzka K."/>
            <person name="Martijn J."/>
            <person name="Lind A.E."/>
            <person name="van Eijk R."/>
            <person name="Schleper C."/>
            <person name="Guy L."/>
            <person name="Ettema T.J."/>
        </authorList>
    </citation>
    <scope>NUCLEOTIDE SEQUENCE</scope>
</reference>
<evidence type="ECO:0000313" key="1">
    <source>
        <dbReference type="EMBL" id="KKL07701.1"/>
    </source>
</evidence>
<dbReference type="AlphaFoldDB" id="A0A0F9CPY2"/>
<evidence type="ECO:0008006" key="2">
    <source>
        <dbReference type="Google" id="ProtNLM"/>
    </source>
</evidence>
<comment type="caution">
    <text evidence="1">The sequence shown here is derived from an EMBL/GenBank/DDBJ whole genome shotgun (WGS) entry which is preliminary data.</text>
</comment>
<dbReference type="InterPro" id="IPR023213">
    <property type="entry name" value="CAT-like_dom_sf"/>
</dbReference>
<sequence>MSRDDNPYSTPETQATVTAELPLSAIQQRHWFIEKLDPGTRALNISVRWKILGTAPAEALEAAFQTII</sequence>
<protein>
    <recommendedName>
        <fullName evidence="2">Condensation domain-containing protein</fullName>
    </recommendedName>
</protein>
<gene>
    <name evidence="1" type="ORF">LCGC14_2583390</name>
</gene>
<proteinExistence type="predicted"/>
<dbReference type="Gene3D" id="3.30.559.10">
    <property type="entry name" value="Chloramphenicol acetyltransferase-like domain"/>
    <property type="match status" value="1"/>
</dbReference>
<name>A0A0F9CPY2_9ZZZZ</name>
<accession>A0A0F9CPY2</accession>
<dbReference type="SUPFAM" id="SSF52777">
    <property type="entry name" value="CoA-dependent acyltransferases"/>
    <property type="match status" value="1"/>
</dbReference>
<organism evidence="1">
    <name type="scientific">marine sediment metagenome</name>
    <dbReference type="NCBI Taxonomy" id="412755"/>
    <lineage>
        <taxon>unclassified sequences</taxon>
        <taxon>metagenomes</taxon>
        <taxon>ecological metagenomes</taxon>
    </lineage>
</organism>
<dbReference type="EMBL" id="LAZR01043180">
    <property type="protein sequence ID" value="KKL07701.1"/>
    <property type="molecule type" value="Genomic_DNA"/>
</dbReference>